<dbReference type="InterPro" id="IPR050662">
    <property type="entry name" value="Sec-metab_biosynth-thioest"/>
</dbReference>
<keyword evidence="3" id="KW-1185">Reference proteome</keyword>
<dbReference type="PANTHER" id="PTHR23131:SF4">
    <property type="entry name" value="METALLO-BETA-LACTAMASE SUPERFAMILY POTEIN"/>
    <property type="match status" value="1"/>
</dbReference>
<gene>
    <name evidence="2" type="ORF">G3580_02245</name>
</gene>
<sequence>MTAQPRLQYPFDTLPETGQWLTVAPGVHWVRMPLPFALDHINLWLLDDGGAVTLVDTGFGLPEVQAAWTHILETLGRPVARIVVTHCHPDHLGLAAWLSAQTGAEVHMTQGEFLGAQALWHQLPGFCVDDMVAQFRHHGLDDARLDALSRRGNAYRKGIPALPGHYERLVDGTTLSIGGHEWAVIVGTGHSPEHAALYCADLGILISGDMLLPTISTNISVFAATPHDDSLARFLDSIKRFKRLPDSTLVLPSHGRPFKGIHARVDQLHEHHRERCDALLAACTTPKCAGDLLETLFPRELDTHQVMFAMGEAIAHVNYLVRGRELRGVGDGSGVARYVSNALPE</sequence>
<dbReference type="Gene3D" id="1.10.10.10">
    <property type="entry name" value="Winged helix-like DNA-binding domain superfamily/Winged helix DNA-binding domain"/>
    <property type="match status" value="1"/>
</dbReference>
<dbReference type="SUPFAM" id="SSF56281">
    <property type="entry name" value="Metallo-hydrolase/oxidoreductase"/>
    <property type="match status" value="1"/>
</dbReference>
<feature type="domain" description="Metallo-beta-lactamase" evidence="1">
    <location>
        <begin position="40"/>
        <end position="254"/>
    </location>
</feature>
<dbReference type="KEGG" id="azq:G3580_02245"/>
<dbReference type="InterPro" id="IPR001279">
    <property type="entry name" value="Metallo-B-lactamas"/>
</dbReference>
<reference evidence="2 3" key="1">
    <citation type="submission" date="2020-02" db="EMBL/GenBank/DDBJ databases">
        <title>Nitrogenibacter mangrovi gen. nov., sp. nov. isolated from mangrove sediment, a denitrifying betaproteobacterium.</title>
        <authorList>
            <person name="Liao H."/>
            <person name="Tian Y."/>
        </authorList>
    </citation>
    <scope>NUCLEOTIDE SEQUENCE [LARGE SCALE GENOMIC DNA]</scope>
    <source>
        <strain evidence="2 3">M9-3-2</strain>
    </source>
</reference>
<protein>
    <submittedName>
        <fullName evidence="2">MBL fold metallo-hydrolase</fullName>
    </submittedName>
</protein>
<dbReference type="Gene3D" id="3.60.15.10">
    <property type="entry name" value="Ribonuclease Z/Hydroxyacylglutathione hydrolase-like"/>
    <property type="match status" value="1"/>
</dbReference>
<dbReference type="InterPro" id="IPR048933">
    <property type="entry name" value="B_lactamase-like_C"/>
</dbReference>
<proteinExistence type="predicted"/>
<dbReference type="InterPro" id="IPR036388">
    <property type="entry name" value="WH-like_DNA-bd_sf"/>
</dbReference>
<dbReference type="EMBL" id="CP048836">
    <property type="protein sequence ID" value="QID16548.1"/>
    <property type="molecule type" value="Genomic_DNA"/>
</dbReference>
<dbReference type="AlphaFoldDB" id="A0A6C1B144"/>
<dbReference type="RefSeq" id="WP_173763716.1">
    <property type="nucleotide sequence ID" value="NZ_CP048836.1"/>
</dbReference>
<dbReference type="Pfam" id="PF00753">
    <property type="entry name" value="Lactamase_B"/>
    <property type="match status" value="1"/>
</dbReference>
<evidence type="ECO:0000313" key="3">
    <source>
        <dbReference type="Proteomes" id="UP000501991"/>
    </source>
</evidence>
<evidence type="ECO:0000259" key="1">
    <source>
        <dbReference type="SMART" id="SM00849"/>
    </source>
</evidence>
<dbReference type="InterPro" id="IPR036866">
    <property type="entry name" value="RibonucZ/Hydroxyglut_hydro"/>
</dbReference>
<organism evidence="2 3">
    <name type="scientific">Nitrogeniibacter mangrovi</name>
    <dbReference type="NCBI Taxonomy" id="2016596"/>
    <lineage>
        <taxon>Bacteria</taxon>
        <taxon>Pseudomonadati</taxon>
        <taxon>Pseudomonadota</taxon>
        <taxon>Betaproteobacteria</taxon>
        <taxon>Rhodocyclales</taxon>
        <taxon>Zoogloeaceae</taxon>
        <taxon>Nitrogeniibacter</taxon>
    </lineage>
</organism>
<dbReference type="Pfam" id="PF21221">
    <property type="entry name" value="B_lactamase-like_C"/>
    <property type="match status" value="1"/>
</dbReference>
<name>A0A6C1B144_9RHOO</name>
<dbReference type="Proteomes" id="UP000501991">
    <property type="component" value="Chromosome"/>
</dbReference>
<keyword evidence="2" id="KW-0378">Hydrolase</keyword>
<dbReference type="GO" id="GO:0016787">
    <property type="term" value="F:hydrolase activity"/>
    <property type="evidence" value="ECO:0007669"/>
    <property type="project" value="UniProtKB-KW"/>
</dbReference>
<dbReference type="PANTHER" id="PTHR23131">
    <property type="entry name" value="ENDORIBONUCLEASE LACTB2"/>
    <property type="match status" value="1"/>
</dbReference>
<dbReference type="SMART" id="SM00849">
    <property type="entry name" value="Lactamase_B"/>
    <property type="match status" value="1"/>
</dbReference>
<accession>A0A6C1B144</accession>
<evidence type="ECO:0000313" key="2">
    <source>
        <dbReference type="EMBL" id="QID16548.1"/>
    </source>
</evidence>